<reference evidence="9" key="1">
    <citation type="submission" date="2025-05" db="UniProtKB">
        <authorList>
            <consortium name="Ensembl"/>
        </authorList>
    </citation>
    <scope>IDENTIFICATION</scope>
</reference>
<dbReference type="Ensembl" id="ENSGMOT00000073169.1">
    <property type="protein sequence ID" value="ENSGMOP00000050883.1"/>
    <property type="gene ID" value="ENSGMOG00000036268.1"/>
</dbReference>
<dbReference type="InterPro" id="IPR029713">
    <property type="entry name" value="TMEM168"/>
</dbReference>
<dbReference type="Ensembl" id="ENSGMOT00000029210.1">
    <property type="protein sequence ID" value="ENSGMOP00000052545.1"/>
    <property type="gene ID" value="ENSGMOG00000035393.1"/>
</dbReference>
<evidence type="ECO:0000256" key="3">
    <source>
        <dbReference type="ARBA" id="ARBA00014572"/>
    </source>
</evidence>
<keyword evidence="7" id="KW-0325">Glycoprotein</keyword>
<protein>
    <recommendedName>
        <fullName evidence="3">Transmembrane protein 168</fullName>
    </recommendedName>
</protein>
<keyword evidence="10" id="KW-1185">Reference proteome</keyword>
<keyword evidence="5" id="KW-1133">Transmembrane helix</keyword>
<accession>A0A8C5FPT2</accession>
<dbReference type="AlphaFoldDB" id="A0A8C5FPT2"/>
<dbReference type="PANTHER" id="PTHR14437:SF2">
    <property type="entry name" value="TRANSMEMBRANE PROTEIN 168"/>
    <property type="match status" value="1"/>
</dbReference>
<dbReference type="GeneTree" id="ENSGT01030000240327"/>
<dbReference type="Proteomes" id="UP000694546">
    <property type="component" value="Chromosome 9"/>
</dbReference>
<proteinExistence type="inferred from homology"/>
<evidence type="ECO:0000256" key="8">
    <source>
        <dbReference type="ARBA" id="ARBA00023242"/>
    </source>
</evidence>
<evidence type="ECO:0000256" key="2">
    <source>
        <dbReference type="ARBA" id="ARBA00007329"/>
    </source>
</evidence>
<sequence>MIHQAVTPCNLNLFWGGGFFQRYLRRLKLKWFPPAILDTGQGFKLVSS</sequence>
<keyword evidence="6" id="KW-0472">Membrane</keyword>
<comment type="subcellular location">
    <subcellularLocation>
        <location evidence="1">Nucleus membrane</location>
        <topology evidence="1">Multi-pass membrane protein</topology>
    </subcellularLocation>
</comment>
<evidence type="ECO:0000256" key="7">
    <source>
        <dbReference type="ARBA" id="ARBA00023180"/>
    </source>
</evidence>
<organism evidence="9 10">
    <name type="scientific">Gadus morhua</name>
    <name type="common">Atlantic cod</name>
    <dbReference type="NCBI Taxonomy" id="8049"/>
    <lineage>
        <taxon>Eukaryota</taxon>
        <taxon>Metazoa</taxon>
        <taxon>Chordata</taxon>
        <taxon>Craniata</taxon>
        <taxon>Vertebrata</taxon>
        <taxon>Euteleostomi</taxon>
        <taxon>Actinopterygii</taxon>
        <taxon>Neopterygii</taxon>
        <taxon>Teleostei</taxon>
        <taxon>Neoteleostei</taxon>
        <taxon>Acanthomorphata</taxon>
        <taxon>Zeiogadaria</taxon>
        <taxon>Gadariae</taxon>
        <taxon>Gadiformes</taxon>
        <taxon>Gadoidei</taxon>
        <taxon>Gadidae</taxon>
        <taxon>Gadus</taxon>
    </lineage>
</organism>
<evidence type="ECO:0000313" key="10">
    <source>
        <dbReference type="Proteomes" id="UP000694546"/>
    </source>
</evidence>
<evidence type="ECO:0000256" key="4">
    <source>
        <dbReference type="ARBA" id="ARBA00022692"/>
    </source>
</evidence>
<evidence type="ECO:0000256" key="6">
    <source>
        <dbReference type="ARBA" id="ARBA00023136"/>
    </source>
</evidence>
<evidence type="ECO:0000256" key="5">
    <source>
        <dbReference type="ARBA" id="ARBA00022989"/>
    </source>
</evidence>
<evidence type="ECO:0000313" key="9">
    <source>
        <dbReference type="Ensembl" id="ENSGMOP00000052545.1"/>
    </source>
</evidence>
<keyword evidence="4" id="KW-0812">Transmembrane</keyword>
<keyword evidence="8" id="KW-0539">Nucleus</keyword>
<evidence type="ECO:0000256" key="1">
    <source>
        <dbReference type="ARBA" id="ARBA00004232"/>
    </source>
</evidence>
<name>A0A8C5FPT2_GADMO</name>
<dbReference type="PANTHER" id="PTHR14437">
    <property type="entry name" value="TRANSMEMBRANE PROTEIN 168"/>
    <property type="match status" value="1"/>
</dbReference>
<comment type="similarity">
    <text evidence="2">Belongs to the TMEM168 family.</text>
</comment>
<dbReference type="GO" id="GO:0031965">
    <property type="term" value="C:nuclear membrane"/>
    <property type="evidence" value="ECO:0007669"/>
    <property type="project" value="UniProtKB-SubCell"/>
</dbReference>